<comment type="caution">
    <text evidence="1">The sequence shown here is derived from an EMBL/GenBank/DDBJ whole genome shotgun (WGS) entry which is preliminary data.</text>
</comment>
<protein>
    <recommendedName>
        <fullName evidence="3">Cytoplasmic protein</fullName>
    </recommendedName>
</protein>
<dbReference type="PATRIC" id="fig|1218493.3.peg.324"/>
<proteinExistence type="predicted"/>
<dbReference type="Proteomes" id="UP000033533">
    <property type="component" value="Unassembled WGS sequence"/>
</dbReference>
<dbReference type="HOGENOM" id="CLU_164683_0_0_9"/>
<accession>A0A0F4LK02</accession>
<dbReference type="InterPro" id="IPR020037">
    <property type="entry name" value="DUF4312"/>
</dbReference>
<dbReference type="STRING" id="1218493.JF76_03060"/>
<gene>
    <name evidence="1" type="ORF">JF76_03060</name>
</gene>
<evidence type="ECO:0000313" key="1">
    <source>
        <dbReference type="EMBL" id="KJY58653.1"/>
    </source>
</evidence>
<dbReference type="RefSeq" id="WP_045927518.1">
    <property type="nucleotide sequence ID" value="NZ_JBHSZS010000003.1"/>
</dbReference>
<dbReference type="AlphaFoldDB" id="A0A0F4LK02"/>
<evidence type="ECO:0008006" key="3">
    <source>
        <dbReference type="Google" id="ProtNLM"/>
    </source>
</evidence>
<sequence>MKNVIQAEDRNIVVKGKAKNKKEAFANAINQVARNLGAKEDNLIFKIEPKSFEVEELKEIDEKEHFLFFFFPRIRKSYEVQLRVLVHVEYVCVNEIDCQKVATTDNPLFNRATKGV</sequence>
<dbReference type="Pfam" id="PF14189">
    <property type="entry name" value="DUF4312"/>
    <property type="match status" value="1"/>
</dbReference>
<name>A0A0F4LK02_9LACO</name>
<evidence type="ECO:0000313" key="2">
    <source>
        <dbReference type="Proteomes" id="UP000033533"/>
    </source>
</evidence>
<reference evidence="1 2" key="1">
    <citation type="submission" date="2014-12" db="EMBL/GenBank/DDBJ databases">
        <title>Comparative genomics of the lactic acid bacteria isolated from the honey bee gut.</title>
        <authorList>
            <person name="Ellegaard K.M."/>
            <person name="Tamarit D."/>
            <person name="Javelind E."/>
            <person name="Olofsson T."/>
            <person name="Andersson S.G."/>
            <person name="Vasquez A."/>
        </authorList>
    </citation>
    <scope>NUCLEOTIDE SEQUENCE [LARGE SCALE GENOMIC DNA]</scope>
    <source>
        <strain evidence="1 2">Biut2</strain>
    </source>
</reference>
<organism evidence="1 2">
    <name type="scientific">Lactobacillus kullabergensis</name>
    <dbReference type="NCBI Taxonomy" id="1218493"/>
    <lineage>
        <taxon>Bacteria</taxon>
        <taxon>Bacillati</taxon>
        <taxon>Bacillota</taxon>
        <taxon>Bacilli</taxon>
        <taxon>Lactobacillales</taxon>
        <taxon>Lactobacillaceae</taxon>
        <taxon>Lactobacillus</taxon>
    </lineage>
</organism>
<dbReference type="EMBL" id="JXBY01000006">
    <property type="protein sequence ID" value="KJY58653.1"/>
    <property type="molecule type" value="Genomic_DNA"/>
</dbReference>
<dbReference type="OrthoDB" id="4202626at2"/>